<dbReference type="PANTHER" id="PTHR34978">
    <property type="entry name" value="POSSIBLE SENSOR-TRANSDUCER PROTEIN BLAR"/>
    <property type="match status" value="1"/>
</dbReference>
<dbReference type="EMBL" id="FMVF01000002">
    <property type="protein sequence ID" value="SCX90951.1"/>
    <property type="molecule type" value="Genomic_DNA"/>
</dbReference>
<evidence type="ECO:0000313" key="4">
    <source>
        <dbReference type="EMBL" id="SCX90951.1"/>
    </source>
</evidence>
<evidence type="ECO:0000313" key="5">
    <source>
        <dbReference type="Proteomes" id="UP000199354"/>
    </source>
</evidence>
<feature type="transmembrane region" description="Helical" evidence="2">
    <location>
        <begin position="37"/>
        <end position="54"/>
    </location>
</feature>
<feature type="transmembrane region" description="Helical" evidence="2">
    <location>
        <begin position="179"/>
        <end position="197"/>
    </location>
</feature>
<dbReference type="InterPro" id="IPR052173">
    <property type="entry name" value="Beta-lactam_resp_regulator"/>
</dbReference>
<evidence type="ECO:0000256" key="1">
    <source>
        <dbReference type="SAM" id="MobiDB-lite"/>
    </source>
</evidence>
<dbReference type="Proteomes" id="UP000199354">
    <property type="component" value="Unassembled WGS sequence"/>
</dbReference>
<dbReference type="CDD" id="cd07341">
    <property type="entry name" value="M56_BlaR1_MecR1_like"/>
    <property type="match status" value="1"/>
</dbReference>
<reference evidence="4 5" key="1">
    <citation type="submission" date="2016-10" db="EMBL/GenBank/DDBJ databases">
        <authorList>
            <person name="de Groot N.N."/>
        </authorList>
    </citation>
    <scope>NUCLEOTIDE SEQUENCE [LARGE SCALE GENOMIC DNA]</scope>
    <source>
        <strain evidence="4 5">CGMCC 1.7031</strain>
    </source>
</reference>
<dbReference type="PANTHER" id="PTHR34978:SF3">
    <property type="entry name" value="SLR0241 PROTEIN"/>
    <property type="match status" value="1"/>
</dbReference>
<dbReference type="RefSeq" id="WP_091140634.1">
    <property type="nucleotide sequence ID" value="NZ_FMVF01000002.1"/>
</dbReference>
<gene>
    <name evidence="4" type="ORF">SAMN02927903_00410</name>
</gene>
<sequence>METLAIYLIKSGALLAAFYLAYYLLLRKETFFNSNRWFLLLGLVTSICLPLVTFKKIVWVEPTPDAEWTEVPVALAATPATSGFEIDWFLVAALAYAIGLFAFLIKFIFDFGSLVKTIKGQPVKQQADFKLVDVPHNVSPFSYFNYIVYNSDLYSAAELENILEHEKVHCEQKHSADVLVARLFCILFWFNPFVWLYKKAMLQNLEFIADSGALKNISDKKAYQFTLLKVTTHEHCVEITNHFYQSLIKKRIVMLNKNQSKKWNAWKYALIVPVLAAFMFYFQVNVIAQEKTTDVVALPVPSEEIVIDKNTTDAQLEAYSDQFKQKYGVKLKFSKVKRNAAGEIVSIKAQYDDKNKQSGTWQMSGDEPIKPVRLTRKDDGSIAFGSEKKVRIIRHSDDVADTETDSTRSGKKVYSYSYSYDSDEDGDEPMVIVNGEHIPLPPDPPCFVDFEKVKADINNNLHVKTITSKDGKVVVSGNGEVIDIDPDKIMAEIDIEGIKAQARAGVRIAKDQARIARKQVELARHHAGIAEEDAEDAKQEMEEARREMEEARREMEESKRELEEARRELQKEKAALKAKKSSSKSR</sequence>
<evidence type="ECO:0000256" key="2">
    <source>
        <dbReference type="SAM" id="Phobius"/>
    </source>
</evidence>
<dbReference type="STRING" id="490189.SAMN02927903_00410"/>
<feature type="transmembrane region" description="Helical" evidence="2">
    <location>
        <begin position="6"/>
        <end position="25"/>
    </location>
</feature>
<feature type="region of interest" description="Disordered" evidence="1">
    <location>
        <begin position="532"/>
        <end position="586"/>
    </location>
</feature>
<dbReference type="InterPro" id="IPR008756">
    <property type="entry name" value="Peptidase_M56"/>
</dbReference>
<keyword evidence="2" id="KW-1133">Transmembrane helix</keyword>
<feature type="transmembrane region" description="Helical" evidence="2">
    <location>
        <begin position="88"/>
        <end position="109"/>
    </location>
</feature>
<name>A0A1G5BL95_9FLAO</name>
<dbReference type="OrthoDB" id="1522859at2"/>
<feature type="compositionally biased region" description="Basic and acidic residues" evidence="1">
    <location>
        <begin position="536"/>
        <end position="575"/>
    </location>
</feature>
<keyword evidence="5" id="KW-1185">Reference proteome</keyword>
<dbReference type="Pfam" id="PF05569">
    <property type="entry name" value="Peptidase_M56"/>
    <property type="match status" value="1"/>
</dbReference>
<feature type="compositionally biased region" description="Basic residues" evidence="1">
    <location>
        <begin position="576"/>
        <end position="586"/>
    </location>
</feature>
<keyword evidence="2" id="KW-0812">Transmembrane</keyword>
<feature type="domain" description="Peptidase M56" evidence="3">
    <location>
        <begin position="148"/>
        <end position="255"/>
    </location>
</feature>
<evidence type="ECO:0000259" key="3">
    <source>
        <dbReference type="Pfam" id="PF05569"/>
    </source>
</evidence>
<accession>A0A1G5BL95</accession>
<protein>
    <submittedName>
        <fullName evidence="4">Signal transducer regulating beta-lactamase production, contains metallopeptidase domain</fullName>
    </submittedName>
</protein>
<keyword evidence="2" id="KW-0472">Membrane</keyword>
<proteinExistence type="predicted"/>
<organism evidence="4 5">
    <name type="scientific">Flavobacterium caeni</name>
    <dbReference type="NCBI Taxonomy" id="490189"/>
    <lineage>
        <taxon>Bacteria</taxon>
        <taxon>Pseudomonadati</taxon>
        <taxon>Bacteroidota</taxon>
        <taxon>Flavobacteriia</taxon>
        <taxon>Flavobacteriales</taxon>
        <taxon>Flavobacteriaceae</taxon>
        <taxon>Flavobacterium</taxon>
    </lineage>
</organism>
<dbReference type="AlphaFoldDB" id="A0A1G5BL95"/>